<evidence type="ECO:0000256" key="6">
    <source>
        <dbReference type="ARBA" id="ARBA00022889"/>
    </source>
</evidence>
<keyword evidence="11" id="KW-0393">Immunoglobulin domain</keyword>
<evidence type="ECO:0000313" key="17">
    <source>
        <dbReference type="Proteomes" id="UP000532437"/>
    </source>
</evidence>
<evidence type="ECO:0000256" key="5">
    <source>
        <dbReference type="ARBA" id="ARBA00022737"/>
    </source>
</evidence>
<dbReference type="PANTHER" id="PTHR14162:SF1">
    <property type="entry name" value="MUCOSAL ADDRESSIN CELL ADHESION MOLECULE 1"/>
    <property type="match status" value="1"/>
</dbReference>
<keyword evidence="17" id="KW-1185">Reference proteome</keyword>
<feature type="transmembrane region" description="Helical" evidence="13">
    <location>
        <begin position="406"/>
        <end position="425"/>
    </location>
</feature>
<dbReference type="InterPro" id="IPR003597">
    <property type="entry name" value="Ig_C1-set"/>
</dbReference>
<dbReference type="GO" id="GO:0016020">
    <property type="term" value="C:membrane"/>
    <property type="evidence" value="ECO:0007669"/>
    <property type="project" value="UniProtKB-SubCell"/>
</dbReference>
<evidence type="ECO:0000256" key="4">
    <source>
        <dbReference type="ARBA" id="ARBA00022729"/>
    </source>
</evidence>
<feature type="signal peptide" evidence="14">
    <location>
        <begin position="1"/>
        <end position="18"/>
    </location>
</feature>
<evidence type="ECO:0000256" key="3">
    <source>
        <dbReference type="ARBA" id="ARBA00022692"/>
    </source>
</evidence>
<feature type="compositionally biased region" description="Polar residues" evidence="12">
    <location>
        <begin position="281"/>
        <end position="294"/>
    </location>
</feature>
<comment type="subcellular location">
    <subcellularLocation>
        <location evidence="1">Membrane</location>
        <topology evidence="1">Single-pass type I membrane protein</topology>
    </subcellularLocation>
</comment>
<feature type="compositionally biased region" description="Low complexity" evidence="12">
    <location>
        <begin position="295"/>
        <end position="306"/>
    </location>
</feature>
<keyword evidence="8 13" id="KW-0472">Membrane</keyword>
<feature type="compositionally biased region" description="Low complexity" evidence="12">
    <location>
        <begin position="224"/>
        <end position="243"/>
    </location>
</feature>
<protein>
    <submittedName>
        <fullName evidence="16">MADCA protein</fullName>
    </submittedName>
</protein>
<feature type="non-terminal residue" evidence="16">
    <location>
        <position position="435"/>
    </location>
</feature>
<dbReference type="InterPro" id="IPR037413">
    <property type="entry name" value="MADCAM1"/>
</dbReference>
<evidence type="ECO:0000313" key="16">
    <source>
        <dbReference type="EMBL" id="NWT54761.1"/>
    </source>
</evidence>
<feature type="region of interest" description="Disordered" evidence="12">
    <location>
        <begin position="224"/>
        <end position="250"/>
    </location>
</feature>
<dbReference type="GO" id="GO:0050901">
    <property type="term" value="P:leukocyte tethering or rolling"/>
    <property type="evidence" value="ECO:0007669"/>
    <property type="project" value="TreeGrafter"/>
</dbReference>
<dbReference type="EMBL" id="VZRG01000961">
    <property type="protein sequence ID" value="NWT54761.1"/>
    <property type="molecule type" value="Genomic_DNA"/>
</dbReference>
<evidence type="ECO:0000256" key="8">
    <source>
        <dbReference type="ARBA" id="ARBA00023136"/>
    </source>
</evidence>
<accession>A0A7K5PID3</accession>
<keyword evidence="5" id="KW-0677">Repeat</keyword>
<feature type="domain" description="Ig-like" evidence="15">
    <location>
        <begin position="109"/>
        <end position="207"/>
    </location>
</feature>
<keyword evidence="6" id="KW-0130">Cell adhesion</keyword>
<dbReference type="InterPro" id="IPR003599">
    <property type="entry name" value="Ig_sub"/>
</dbReference>
<dbReference type="Proteomes" id="UP000532437">
    <property type="component" value="Unassembled WGS sequence"/>
</dbReference>
<comment type="caution">
    <text evidence="16">The sequence shown here is derived from an EMBL/GenBank/DDBJ whole genome shotgun (WGS) entry which is preliminary data.</text>
</comment>
<dbReference type="GO" id="GO:2000403">
    <property type="term" value="P:positive regulation of lymphocyte migration"/>
    <property type="evidence" value="ECO:0007669"/>
    <property type="project" value="InterPro"/>
</dbReference>
<dbReference type="SMART" id="SM00409">
    <property type="entry name" value="IG"/>
    <property type="match status" value="3"/>
</dbReference>
<keyword evidence="3 13" id="KW-0812">Transmembrane</keyword>
<keyword evidence="7 13" id="KW-1133">Transmembrane helix</keyword>
<dbReference type="CDD" id="cd00096">
    <property type="entry name" value="Ig"/>
    <property type="match status" value="1"/>
</dbReference>
<evidence type="ECO:0000256" key="11">
    <source>
        <dbReference type="ARBA" id="ARBA00023319"/>
    </source>
</evidence>
<dbReference type="GO" id="GO:0007229">
    <property type="term" value="P:integrin-mediated signaling pathway"/>
    <property type="evidence" value="ECO:0007669"/>
    <property type="project" value="InterPro"/>
</dbReference>
<dbReference type="InterPro" id="IPR036179">
    <property type="entry name" value="Ig-like_dom_sf"/>
</dbReference>
<evidence type="ECO:0000256" key="2">
    <source>
        <dbReference type="ARBA" id="ARBA00005925"/>
    </source>
</evidence>
<dbReference type="PRINTS" id="PR01472">
    <property type="entry name" value="ICAMVCAM1"/>
</dbReference>
<keyword evidence="4 14" id="KW-0732">Signal</keyword>
<evidence type="ECO:0000259" key="15">
    <source>
        <dbReference type="PROSITE" id="PS50835"/>
    </source>
</evidence>
<organism evidence="16 17">
    <name type="scientific">Erythrocercus mccallii</name>
    <dbReference type="NCBI Taxonomy" id="107208"/>
    <lineage>
        <taxon>Eukaryota</taxon>
        <taxon>Metazoa</taxon>
        <taxon>Chordata</taxon>
        <taxon>Craniata</taxon>
        <taxon>Vertebrata</taxon>
        <taxon>Euteleostomi</taxon>
        <taxon>Archelosauria</taxon>
        <taxon>Archosauria</taxon>
        <taxon>Dinosauria</taxon>
        <taxon>Saurischia</taxon>
        <taxon>Theropoda</taxon>
        <taxon>Coelurosauria</taxon>
        <taxon>Aves</taxon>
        <taxon>Neognathae</taxon>
        <taxon>Neoaves</taxon>
        <taxon>Telluraves</taxon>
        <taxon>Australaves</taxon>
        <taxon>Passeriformes</taxon>
        <taxon>Corvoidea</taxon>
        <taxon>Dicruridae</taxon>
        <taxon>Erythrocercus</taxon>
    </lineage>
</organism>
<evidence type="ECO:0000256" key="9">
    <source>
        <dbReference type="ARBA" id="ARBA00023157"/>
    </source>
</evidence>
<dbReference type="Gene3D" id="2.60.40.10">
    <property type="entry name" value="Immunoglobulins"/>
    <property type="match status" value="3"/>
</dbReference>
<dbReference type="Pfam" id="PF07654">
    <property type="entry name" value="C1-set"/>
    <property type="match status" value="1"/>
</dbReference>
<gene>
    <name evidence="16" type="primary">Madcam1</name>
    <name evidence="16" type="ORF">ERYMCC_R07421</name>
</gene>
<feature type="region of interest" description="Disordered" evidence="12">
    <location>
        <begin position="269"/>
        <end position="306"/>
    </location>
</feature>
<dbReference type="GO" id="GO:0098640">
    <property type="term" value="F:integrin binding involved in cell-matrix adhesion"/>
    <property type="evidence" value="ECO:0007669"/>
    <property type="project" value="InterPro"/>
</dbReference>
<dbReference type="InterPro" id="IPR003598">
    <property type="entry name" value="Ig_sub2"/>
</dbReference>
<sequence>MEPAPVLLLLGSLWGCSGHPADRLVVTPREPVVSFGGSTELNCSLACPGGKVEWRGLDTALGTISSFSTHSILHIRHATVAMEGMKICQGSCHGQHYQQTVTLKVYALPDTLRLEAAPHILHPGHPANLNCSAMQLYPITGVALTWYRGHQVVENTDFDFEETDEELYNIVSTLSVKGTEVAEGVEFRCEVTLHVGQEIFTRVASLVASAEAVMEQPAAVVTTTGSSSTARPAATTALPPGLSVPTGDPTTAREPNTGTILDLAAVTNTPSTEPSVPQDLTAGSPTAGVATTSLPSSGTVVTGPSTGTMPACSLQIRSLPPTGTRGRALRIECHAQCTGNATVRWLRTPAALWQYREESAGSSSALRLDRAEPWHQGRYQCVLLGHRAQVVSLEVMVVDDSFSSSAAIAMGTAGSLLGLIVTGAVSRRLWKRFRS</sequence>
<dbReference type="InterPro" id="IPR007110">
    <property type="entry name" value="Ig-like_dom"/>
</dbReference>
<proteinExistence type="inferred from homology"/>
<dbReference type="PANTHER" id="PTHR14162">
    <property type="entry name" value="MUCOSAL ADDRESSIN CELL ADHESION MOLECULE-1"/>
    <property type="match status" value="1"/>
</dbReference>
<evidence type="ECO:0000256" key="7">
    <source>
        <dbReference type="ARBA" id="ARBA00022989"/>
    </source>
</evidence>
<dbReference type="SUPFAM" id="SSF48726">
    <property type="entry name" value="Immunoglobulin"/>
    <property type="match status" value="3"/>
</dbReference>
<dbReference type="GO" id="GO:0034113">
    <property type="term" value="P:heterotypic cell-cell adhesion"/>
    <property type="evidence" value="ECO:0007669"/>
    <property type="project" value="TreeGrafter"/>
</dbReference>
<evidence type="ECO:0000256" key="14">
    <source>
        <dbReference type="SAM" id="SignalP"/>
    </source>
</evidence>
<dbReference type="PROSITE" id="PS50835">
    <property type="entry name" value="IG_LIKE"/>
    <property type="match status" value="2"/>
</dbReference>
<feature type="non-terminal residue" evidence="16">
    <location>
        <position position="1"/>
    </location>
</feature>
<feature type="domain" description="Ig-like" evidence="15">
    <location>
        <begin position="304"/>
        <end position="392"/>
    </location>
</feature>
<evidence type="ECO:0000256" key="1">
    <source>
        <dbReference type="ARBA" id="ARBA00004479"/>
    </source>
</evidence>
<comment type="similarity">
    <text evidence="2">Belongs to the immunoglobulin superfamily. ICAM family.</text>
</comment>
<feature type="chain" id="PRO_5029655898" evidence="14">
    <location>
        <begin position="19"/>
        <end position="435"/>
    </location>
</feature>
<keyword evidence="9" id="KW-1015">Disulfide bond</keyword>
<evidence type="ECO:0000256" key="10">
    <source>
        <dbReference type="ARBA" id="ARBA00023180"/>
    </source>
</evidence>
<dbReference type="Pfam" id="PF03921">
    <property type="entry name" value="ICAM_N"/>
    <property type="match status" value="1"/>
</dbReference>
<dbReference type="SMART" id="SM00408">
    <property type="entry name" value="IGc2"/>
    <property type="match status" value="2"/>
</dbReference>
<name>A0A7K5PID3_9CORV</name>
<evidence type="ECO:0000256" key="12">
    <source>
        <dbReference type="SAM" id="MobiDB-lite"/>
    </source>
</evidence>
<dbReference type="InterPro" id="IPR003987">
    <property type="entry name" value="ICAM_VCAM_N"/>
</dbReference>
<evidence type="ECO:0000256" key="13">
    <source>
        <dbReference type="SAM" id="Phobius"/>
    </source>
</evidence>
<keyword evidence="10" id="KW-0325">Glycoprotein</keyword>
<dbReference type="InterPro" id="IPR013783">
    <property type="entry name" value="Ig-like_fold"/>
</dbReference>
<reference evidence="16 17" key="1">
    <citation type="submission" date="2019-09" db="EMBL/GenBank/DDBJ databases">
        <title>Bird 10,000 Genomes (B10K) Project - Family phase.</title>
        <authorList>
            <person name="Zhang G."/>
        </authorList>
    </citation>
    <scope>NUCLEOTIDE SEQUENCE [LARGE SCALE GENOMIC DNA]</scope>
    <source>
        <strain evidence="16">B10K-DU-002-60</strain>
        <tissue evidence="16">Muscle</tissue>
    </source>
</reference>
<dbReference type="InterPro" id="IPR013768">
    <property type="entry name" value="ICAM_N"/>
</dbReference>
<dbReference type="AlphaFoldDB" id="A0A7K5PID3"/>